<dbReference type="Proteomes" id="UP000827724">
    <property type="component" value="Unassembled WGS sequence"/>
</dbReference>
<accession>A0A9P8QSI8</accession>
<keyword evidence="2" id="KW-0732">Signal</keyword>
<dbReference type="OrthoDB" id="4500971at2759"/>
<keyword evidence="1" id="KW-1015">Disulfide bond</keyword>
<protein>
    <submittedName>
        <fullName evidence="3">Hydrophobin</fullName>
    </submittedName>
</protein>
<evidence type="ECO:0000313" key="3">
    <source>
        <dbReference type="EMBL" id="KAH6611525.1"/>
    </source>
</evidence>
<feature type="signal peptide" evidence="2">
    <location>
        <begin position="1"/>
        <end position="16"/>
    </location>
</feature>
<keyword evidence="4" id="KW-1185">Reference proteome</keyword>
<sequence>MQFSAIIALFASLAVAAPAHDAADLADQQGPCPSGITHNIPKCCGSGLFGLLYLDCKTRNFSSHLPS</sequence>
<evidence type="ECO:0000256" key="1">
    <source>
        <dbReference type="ARBA" id="ARBA00023157"/>
    </source>
</evidence>
<dbReference type="GO" id="GO:0005576">
    <property type="term" value="C:extracellular region"/>
    <property type="evidence" value="ECO:0007669"/>
    <property type="project" value="InterPro"/>
</dbReference>
<proteinExistence type="predicted"/>
<feature type="chain" id="PRO_5040270460" evidence="2">
    <location>
        <begin position="17"/>
        <end position="67"/>
    </location>
</feature>
<dbReference type="AlphaFoldDB" id="A0A9P8QSI8"/>
<gene>
    <name evidence="3" type="ORF">Trco_001545</name>
</gene>
<dbReference type="EMBL" id="JAIWOZ010000001">
    <property type="protein sequence ID" value="KAH6611525.1"/>
    <property type="molecule type" value="Genomic_DNA"/>
</dbReference>
<dbReference type="InterPro" id="IPR036686">
    <property type="entry name" value="Class_II_Hydrophobin_sf"/>
</dbReference>
<evidence type="ECO:0000313" key="4">
    <source>
        <dbReference type="Proteomes" id="UP000827724"/>
    </source>
</evidence>
<comment type="caution">
    <text evidence="3">The sequence shown here is derived from an EMBL/GenBank/DDBJ whole genome shotgun (WGS) entry which is preliminary data.</text>
</comment>
<organism evidence="3 4">
    <name type="scientific">Trichoderma cornu-damae</name>
    <dbReference type="NCBI Taxonomy" id="654480"/>
    <lineage>
        <taxon>Eukaryota</taxon>
        <taxon>Fungi</taxon>
        <taxon>Dikarya</taxon>
        <taxon>Ascomycota</taxon>
        <taxon>Pezizomycotina</taxon>
        <taxon>Sordariomycetes</taxon>
        <taxon>Hypocreomycetidae</taxon>
        <taxon>Hypocreales</taxon>
        <taxon>Hypocreaceae</taxon>
        <taxon>Trichoderma</taxon>
    </lineage>
</organism>
<dbReference type="SUPFAM" id="SSF101751">
    <property type="entry name" value="Hydrophobin II, HfbII"/>
    <property type="match status" value="1"/>
</dbReference>
<evidence type="ECO:0000256" key="2">
    <source>
        <dbReference type="SAM" id="SignalP"/>
    </source>
</evidence>
<reference evidence="3" key="1">
    <citation type="submission" date="2021-08" db="EMBL/GenBank/DDBJ databases">
        <title>Chromosome-Level Trichoderma cornu-damae using Hi-C Data.</title>
        <authorList>
            <person name="Kim C.S."/>
        </authorList>
    </citation>
    <scope>NUCLEOTIDE SEQUENCE</scope>
    <source>
        <strain evidence="3">KA19-0412C</strain>
    </source>
</reference>
<name>A0A9P8QSI8_9HYPO</name>